<protein>
    <submittedName>
        <fullName evidence="2">Uncharacterized protein</fullName>
    </submittedName>
</protein>
<evidence type="ECO:0000256" key="1">
    <source>
        <dbReference type="SAM" id="Phobius"/>
    </source>
</evidence>
<dbReference type="EMBL" id="FWYD01000009">
    <property type="protein sequence ID" value="SMC88539.1"/>
    <property type="molecule type" value="Genomic_DNA"/>
</dbReference>
<reference evidence="2 3" key="1">
    <citation type="submission" date="2017-04" db="EMBL/GenBank/DDBJ databases">
        <authorList>
            <person name="Afonso C.L."/>
            <person name="Miller P.J."/>
            <person name="Scott M.A."/>
            <person name="Spackman E."/>
            <person name="Goraichik I."/>
            <person name="Dimitrov K.M."/>
            <person name="Suarez D.L."/>
            <person name="Swayne D.E."/>
        </authorList>
    </citation>
    <scope>NUCLEOTIDE SEQUENCE [LARGE SCALE GENOMIC DNA]</scope>
    <source>
        <strain evidence="2 3">CGMCC 1.12644</strain>
    </source>
</reference>
<dbReference type="AlphaFoldDB" id="A0A1W2CTI2"/>
<keyword evidence="1" id="KW-0812">Transmembrane</keyword>
<feature type="transmembrane region" description="Helical" evidence="1">
    <location>
        <begin position="31"/>
        <end position="49"/>
    </location>
</feature>
<gene>
    <name evidence="2" type="ORF">SAMN06295998_10942</name>
</gene>
<dbReference type="Proteomes" id="UP000192330">
    <property type="component" value="Unassembled WGS sequence"/>
</dbReference>
<keyword evidence="1" id="KW-1133">Transmembrane helix</keyword>
<keyword evidence="3" id="KW-1185">Reference proteome</keyword>
<dbReference type="STRING" id="1387277.SAMN06295998_10942"/>
<organism evidence="2 3">
    <name type="scientific">Primorskyibacter flagellatus</name>
    <dbReference type="NCBI Taxonomy" id="1387277"/>
    <lineage>
        <taxon>Bacteria</taxon>
        <taxon>Pseudomonadati</taxon>
        <taxon>Pseudomonadota</taxon>
        <taxon>Alphaproteobacteria</taxon>
        <taxon>Rhodobacterales</taxon>
        <taxon>Roseobacteraceae</taxon>
        <taxon>Primorskyibacter</taxon>
    </lineage>
</organism>
<evidence type="ECO:0000313" key="3">
    <source>
        <dbReference type="Proteomes" id="UP000192330"/>
    </source>
</evidence>
<sequence>MIAGMVYLIPAFSLMTTLIVAHVVVRGRRGWIAAAMAGMALTGMVWGIWQGRQQVGWDGIGYTIFAVLMMAPAVIGTALGALIAWWRFRRGPRRIEGSGACS</sequence>
<evidence type="ECO:0000313" key="2">
    <source>
        <dbReference type="EMBL" id="SMC88539.1"/>
    </source>
</evidence>
<dbReference type="RefSeq" id="WP_084353324.1">
    <property type="nucleotide sequence ID" value="NZ_FWYD01000009.1"/>
</dbReference>
<keyword evidence="1" id="KW-0472">Membrane</keyword>
<accession>A0A1W2CTI2</accession>
<feature type="transmembrane region" description="Helical" evidence="1">
    <location>
        <begin position="61"/>
        <end position="86"/>
    </location>
</feature>
<dbReference type="OrthoDB" id="7866023at2"/>
<proteinExistence type="predicted"/>
<name>A0A1W2CTI2_9RHOB</name>
<feature type="transmembrane region" description="Helical" evidence="1">
    <location>
        <begin position="6"/>
        <end position="24"/>
    </location>
</feature>